<dbReference type="EMBL" id="QETA01000004">
    <property type="protein sequence ID" value="PWF22738.1"/>
    <property type="molecule type" value="Genomic_DNA"/>
</dbReference>
<keyword evidence="1 3" id="KW-0378">Hydrolase</keyword>
<reference evidence="4" key="1">
    <citation type="submission" date="2018-05" db="EMBL/GenBank/DDBJ databases">
        <authorList>
            <person name="Li Y."/>
        </authorList>
    </citation>
    <scope>NUCLEOTIDE SEQUENCE [LARGE SCALE GENOMIC DNA]</scope>
    <source>
        <strain evidence="4">3d-2-2</strain>
    </source>
</reference>
<dbReference type="SUPFAM" id="SSF52499">
    <property type="entry name" value="Isochorismatase-like hydrolases"/>
    <property type="match status" value="1"/>
</dbReference>
<dbReference type="AlphaFoldDB" id="A0A2V1K136"/>
<dbReference type="GO" id="GO:0016787">
    <property type="term" value="F:hydrolase activity"/>
    <property type="evidence" value="ECO:0007669"/>
    <property type="project" value="UniProtKB-KW"/>
</dbReference>
<dbReference type="CDD" id="cd01014">
    <property type="entry name" value="nicotinamidase_related"/>
    <property type="match status" value="1"/>
</dbReference>
<dbReference type="InterPro" id="IPR036380">
    <property type="entry name" value="Isochorismatase-like_sf"/>
</dbReference>
<protein>
    <submittedName>
        <fullName evidence="3">Cysteine hydrolase</fullName>
    </submittedName>
</protein>
<accession>A0A2V1K136</accession>
<organism evidence="3 4">
    <name type="scientific">Corticimicrobacter populi</name>
    <dbReference type="NCBI Taxonomy" id="2175229"/>
    <lineage>
        <taxon>Bacteria</taxon>
        <taxon>Pseudomonadati</taxon>
        <taxon>Pseudomonadota</taxon>
        <taxon>Betaproteobacteria</taxon>
        <taxon>Burkholderiales</taxon>
        <taxon>Alcaligenaceae</taxon>
        <taxon>Corticimicrobacter</taxon>
    </lineage>
</organism>
<dbReference type="PANTHER" id="PTHR43540">
    <property type="entry name" value="PEROXYUREIDOACRYLATE/UREIDOACRYLATE AMIDOHYDROLASE-RELATED"/>
    <property type="match status" value="1"/>
</dbReference>
<feature type="domain" description="Isochorismatase-like" evidence="2">
    <location>
        <begin position="7"/>
        <end position="162"/>
    </location>
</feature>
<evidence type="ECO:0000259" key="2">
    <source>
        <dbReference type="Pfam" id="PF00857"/>
    </source>
</evidence>
<sequence>MTDPRHALIIIDLQNDYFPEGKFPLWNTVPVLDKTIDAIKLADARNIPVILIQHIAPSQSPFFCEETSGAELHPRLLAAAPTAPVVIKTQADSFLGTSLTKTLETLKVDSLLICGMMTHNCVTHTALSEAAEKYQLAILQDCCTTVSEILHVIALKAIEPRVPLQTSSQALGTISH</sequence>
<evidence type="ECO:0000256" key="1">
    <source>
        <dbReference type="ARBA" id="ARBA00022801"/>
    </source>
</evidence>
<dbReference type="InterPro" id="IPR050272">
    <property type="entry name" value="Isochorismatase-like_hydrls"/>
</dbReference>
<comment type="caution">
    <text evidence="3">The sequence shown here is derived from an EMBL/GenBank/DDBJ whole genome shotgun (WGS) entry which is preliminary data.</text>
</comment>
<keyword evidence="4" id="KW-1185">Reference proteome</keyword>
<dbReference type="InterPro" id="IPR000868">
    <property type="entry name" value="Isochorismatase-like_dom"/>
</dbReference>
<dbReference type="RefSeq" id="WP_109062262.1">
    <property type="nucleotide sequence ID" value="NZ_QETA01000004.1"/>
</dbReference>
<proteinExistence type="predicted"/>
<name>A0A2V1K136_9BURK</name>
<dbReference type="Gene3D" id="3.40.50.850">
    <property type="entry name" value="Isochorismatase-like"/>
    <property type="match status" value="1"/>
</dbReference>
<dbReference type="Pfam" id="PF00857">
    <property type="entry name" value="Isochorismatase"/>
    <property type="match status" value="1"/>
</dbReference>
<gene>
    <name evidence="3" type="ORF">DD235_11765</name>
</gene>
<evidence type="ECO:0000313" key="3">
    <source>
        <dbReference type="EMBL" id="PWF22738.1"/>
    </source>
</evidence>
<evidence type="ECO:0000313" key="4">
    <source>
        <dbReference type="Proteomes" id="UP000245212"/>
    </source>
</evidence>
<dbReference type="PANTHER" id="PTHR43540:SF15">
    <property type="entry name" value="BLR5631 PROTEIN"/>
    <property type="match status" value="1"/>
</dbReference>
<dbReference type="Proteomes" id="UP000245212">
    <property type="component" value="Unassembled WGS sequence"/>
</dbReference>